<sequence>MLSGSRSVAVVKVLVFADITDPWSYIGATRFERAAAMFSILTGEPVELTYRAFQLDPDAPNDGRRLMDVNADELGGADKAELINVQVTAAAKITGIDLNFDEAVRANSFDAWRLLTWADEAGPGFQRDLLHQLWRAHFLEGADIGDPFALATRAALVGLELETAEALLASTEYADEVRTQVATGEAIGITQLPYVVIEQQWTLSGIHSQNDYVQALHQIYGEWQAAPPTTEPPTTDEPPPAG</sequence>
<proteinExistence type="predicted"/>
<dbReference type="InterPro" id="IPR036249">
    <property type="entry name" value="Thioredoxin-like_sf"/>
</dbReference>
<dbReference type="PANTHER" id="PTHR13887">
    <property type="entry name" value="GLUTATHIONE S-TRANSFERASE KAPPA"/>
    <property type="match status" value="1"/>
</dbReference>
<dbReference type="EMBL" id="SDPQ02000003">
    <property type="protein sequence ID" value="KAA1395154.1"/>
    <property type="molecule type" value="Genomic_DNA"/>
</dbReference>
<dbReference type="AlphaFoldDB" id="A0A5M4F9Y2"/>
<dbReference type="Proteomes" id="UP000380867">
    <property type="component" value="Unassembled WGS sequence"/>
</dbReference>
<reference evidence="2" key="1">
    <citation type="submission" date="2019-09" db="EMBL/GenBank/DDBJ databases">
        <authorList>
            <person name="Li J."/>
        </authorList>
    </citation>
    <scope>NUCLEOTIDE SEQUENCE [LARGE SCALE GENOMIC DNA]</scope>
    <source>
        <strain evidence="2">JCM 14732</strain>
    </source>
</reference>
<comment type="caution">
    <text evidence="2">The sequence shown here is derived from an EMBL/GenBank/DDBJ whole genome shotgun (WGS) entry which is preliminary data.</text>
</comment>
<dbReference type="Pfam" id="PF01323">
    <property type="entry name" value="DSBA"/>
    <property type="match status" value="1"/>
</dbReference>
<accession>A0A5M4F9Y2</accession>
<evidence type="ECO:0000259" key="1">
    <source>
        <dbReference type="Pfam" id="PF01323"/>
    </source>
</evidence>
<dbReference type="SUPFAM" id="SSF52833">
    <property type="entry name" value="Thioredoxin-like"/>
    <property type="match status" value="1"/>
</dbReference>
<organism evidence="2 3">
    <name type="scientific">Aeromicrobium ginsengisoli</name>
    <dbReference type="NCBI Taxonomy" id="363867"/>
    <lineage>
        <taxon>Bacteria</taxon>
        <taxon>Bacillati</taxon>
        <taxon>Actinomycetota</taxon>
        <taxon>Actinomycetes</taxon>
        <taxon>Propionibacteriales</taxon>
        <taxon>Nocardioidaceae</taxon>
        <taxon>Aeromicrobium</taxon>
    </lineage>
</organism>
<dbReference type="InterPro" id="IPR001853">
    <property type="entry name" value="DSBA-like_thioredoxin_dom"/>
</dbReference>
<feature type="domain" description="DSBA-like thioredoxin" evidence="1">
    <location>
        <begin position="13"/>
        <end position="216"/>
    </location>
</feature>
<protein>
    <submittedName>
        <fullName evidence="2">DsbA family oxidoreductase</fullName>
    </submittedName>
</protein>
<dbReference type="PANTHER" id="PTHR13887:SF41">
    <property type="entry name" value="THIOREDOXIN SUPERFAMILY PROTEIN"/>
    <property type="match status" value="1"/>
</dbReference>
<dbReference type="GO" id="GO:0016491">
    <property type="term" value="F:oxidoreductase activity"/>
    <property type="evidence" value="ECO:0007669"/>
    <property type="project" value="InterPro"/>
</dbReference>
<keyword evidence="3" id="KW-1185">Reference proteome</keyword>
<dbReference type="CDD" id="cd03024">
    <property type="entry name" value="DsbA_FrnE"/>
    <property type="match status" value="1"/>
</dbReference>
<dbReference type="OrthoDB" id="9799122at2"/>
<name>A0A5M4F9Y2_9ACTN</name>
<dbReference type="Gene3D" id="3.40.30.10">
    <property type="entry name" value="Glutaredoxin"/>
    <property type="match status" value="1"/>
</dbReference>
<gene>
    <name evidence="2" type="ORF">ESP70_013335</name>
</gene>
<evidence type="ECO:0000313" key="2">
    <source>
        <dbReference type="EMBL" id="KAA1395154.1"/>
    </source>
</evidence>
<evidence type="ECO:0000313" key="3">
    <source>
        <dbReference type="Proteomes" id="UP000380867"/>
    </source>
</evidence>